<reference evidence="7" key="1">
    <citation type="submission" date="2020-04" db="EMBL/GenBank/DDBJ databases">
        <title>Hybrid Assembly of Korean Phytophthora infestans isolates.</title>
        <authorList>
            <person name="Prokchorchik M."/>
            <person name="Lee Y."/>
            <person name="Seo J."/>
            <person name="Cho J.-H."/>
            <person name="Park Y.-E."/>
            <person name="Jang D.-C."/>
            <person name="Im J.-S."/>
            <person name="Choi J.-G."/>
            <person name="Park H.-J."/>
            <person name="Lee G.-B."/>
            <person name="Lee Y.-G."/>
            <person name="Hong S.-Y."/>
            <person name="Cho K."/>
            <person name="Sohn K.H."/>
        </authorList>
    </citation>
    <scope>NUCLEOTIDE SEQUENCE</scope>
    <source>
        <strain evidence="7">KR_1_A1</strain>
    </source>
</reference>
<evidence type="ECO:0000256" key="3">
    <source>
        <dbReference type="ARBA" id="ARBA00022833"/>
    </source>
</evidence>
<feature type="region of interest" description="Disordered" evidence="5">
    <location>
        <begin position="369"/>
        <end position="399"/>
    </location>
</feature>
<organism evidence="7 8">
    <name type="scientific">Phytophthora infestans</name>
    <name type="common">Potato late blight agent</name>
    <name type="synonym">Botrytis infestans</name>
    <dbReference type="NCBI Taxonomy" id="4787"/>
    <lineage>
        <taxon>Eukaryota</taxon>
        <taxon>Sar</taxon>
        <taxon>Stramenopiles</taxon>
        <taxon>Oomycota</taxon>
        <taxon>Peronosporomycetes</taxon>
        <taxon>Peronosporales</taxon>
        <taxon>Peronosporaceae</taxon>
        <taxon>Phytophthora</taxon>
    </lineage>
</organism>
<dbReference type="SUPFAM" id="SSF57903">
    <property type="entry name" value="FYVE/PHD zinc finger"/>
    <property type="match status" value="1"/>
</dbReference>
<dbReference type="PANTHER" id="PTHR43102">
    <property type="entry name" value="SLR1143 PROTEIN"/>
    <property type="match status" value="1"/>
</dbReference>
<dbReference type="InterPro" id="IPR011011">
    <property type="entry name" value="Znf_FYVE_PHD"/>
</dbReference>
<evidence type="ECO:0000313" key="8">
    <source>
        <dbReference type="Proteomes" id="UP000602510"/>
    </source>
</evidence>
<dbReference type="InterPro" id="IPR029016">
    <property type="entry name" value="GAF-like_dom_sf"/>
</dbReference>
<dbReference type="GO" id="GO:0008270">
    <property type="term" value="F:zinc ion binding"/>
    <property type="evidence" value="ECO:0007669"/>
    <property type="project" value="UniProtKB-KW"/>
</dbReference>
<sequence length="816" mass="91790">MASAVHLSHDRAQTRRMHHRATRQITDVLGVCLNSTRTKEQWTCLRRDKQQELYAKRTGQGVSNGTSVYYLAVNEASCGFEEAFDLLHFDSTKQFRLMMKLLHGRDFKDGTLLSTRTKKHSISDWTMDTQHAAVWFVYQDRRKSVMLREQHLTFFQTLKIFLPDNQHQEHDYHSAAASMSANSSMAGLSARPSDGVHKRTIALSWLPFPRSHEAMLETAQQVDLQYTLIVEEISPNRLRLSCVTSSFHDENDGPLAGSPRAARAIARRLAMRSVGRLESAVAASRIGDCQLVAPHQWVKNEDRASCVICWKHFNAIFRRRHHCRLCGEVICGSCCSLRSINIVSARTKEVQKTRICHLCNNKARLKTSSRGFSSNNHHSSNYNSRAPPSRQRREPTPMLESESEFDLPLSLRALPPSLKLVAGQDFMLPPRSVDLLLTGPVTMDPFEDSDRTHEFDSTESDGYIGALPGRFVASVNSKIISIKSIARSTKNLWQAVPSTTSSMKSIWSLQALDSNSVESSINFSGWDGGYKGVTEASYSGVDAPRSGFTVSRSFLHPVAMASRSRRMAQPIPLAAEASSYSSADRSFMSSYRLVDSKEREEEDLRRFDHRRTSLMSSNVGLLDQDSIADEAYFLPRLDDDREEERLKLLEVIVSPACTLVDRMLMHRSCELAAAAFGVNAAFIARVDAEYVLIEHAVGTRDLAAQDEILRRESLCDFVLCQPPNQPLVVLDCLADPRTREIPMVQHLRMHFFIGISVCVRGLPIACLCAFGQDEDKQSEENHRKLTASFYDSGILENAARQMEDELESLVYGLELC</sequence>
<dbReference type="PROSITE" id="PS50178">
    <property type="entry name" value="ZF_FYVE"/>
    <property type="match status" value="1"/>
</dbReference>
<dbReference type="Pfam" id="PF01363">
    <property type="entry name" value="FYVE"/>
    <property type="match status" value="1"/>
</dbReference>
<comment type="caution">
    <text evidence="7">The sequence shown here is derived from an EMBL/GenBank/DDBJ whole genome shotgun (WGS) entry which is preliminary data.</text>
</comment>
<dbReference type="SMART" id="SM00064">
    <property type="entry name" value="FYVE"/>
    <property type="match status" value="1"/>
</dbReference>
<proteinExistence type="predicted"/>
<dbReference type="EMBL" id="WSZM01000362">
    <property type="protein sequence ID" value="KAF4034550.1"/>
    <property type="molecule type" value="Genomic_DNA"/>
</dbReference>
<keyword evidence="3" id="KW-0862">Zinc</keyword>
<protein>
    <submittedName>
        <fullName evidence="7">FYVE zinc finger domain-containing protein</fullName>
    </submittedName>
</protein>
<name>A0A833WH75_PHYIN</name>
<feature type="compositionally biased region" description="Low complexity" evidence="5">
    <location>
        <begin position="369"/>
        <end position="385"/>
    </location>
</feature>
<gene>
    <name evidence="7" type="ORF">GN244_ATG13521</name>
</gene>
<dbReference type="AlphaFoldDB" id="A0A833WH75"/>
<dbReference type="Gene3D" id="3.30.40.10">
    <property type="entry name" value="Zinc/RING finger domain, C3HC4 (zinc finger)"/>
    <property type="match status" value="1"/>
</dbReference>
<dbReference type="InterPro" id="IPR000306">
    <property type="entry name" value="Znf_FYVE"/>
</dbReference>
<evidence type="ECO:0000256" key="4">
    <source>
        <dbReference type="PROSITE-ProRule" id="PRU00091"/>
    </source>
</evidence>
<keyword evidence="2 4" id="KW-0863">Zinc-finger</keyword>
<keyword evidence="8" id="KW-1185">Reference proteome</keyword>
<evidence type="ECO:0000256" key="1">
    <source>
        <dbReference type="ARBA" id="ARBA00022723"/>
    </source>
</evidence>
<evidence type="ECO:0000313" key="7">
    <source>
        <dbReference type="EMBL" id="KAF4034550.1"/>
    </source>
</evidence>
<dbReference type="Gene3D" id="3.30.450.40">
    <property type="match status" value="1"/>
</dbReference>
<feature type="domain" description="FYVE-type" evidence="6">
    <location>
        <begin position="300"/>
        <end position="364"/>
    </location>
</feature>
<evidence type="ECO:0000256" key="2">
    <source>
        <dbReference type="ARBA" id="ARBA00022771"/>
    </source>
</evidence>
<dbReference type="InterPro" id="IPR017455">
    <property type="entry name" value="Znf_FYVE-rel"/>
</dbReference>
<accession>A0A833WH75</accession>
<evidence type="ECO:0000259" key="6">
    <source>
        <dbReference type="PROSITE" id="PS50178"/>
    </source>
</evidence>
<dbReference type="SUPFAM" id="SSF55781">
    <property type="entry name" value="GAF domain-like"/>
    <property type="match status" value="1"/>
</dbReference>
<dbReference type="InterPro" id="IPR013083">
    <property type="entry name" value="Znf_RING/FYVE/PHD"/>
</dbReference>
<keyword evidence="1" id="KW-0479">Metal-binding</keyword>
<dbReference type="PANTHER" id="PTHR43102:SF2">
    <property type="entry name" value="GAF DOMAIN-CONTAINING PROTEIN"/>
    <property type="match status" value="1"/>
</dbReference>
<dbReference type="Proteomes" id="UP000602510">
    <property type="component" value="Unassembled WGS sequence"/>
</dbReference>
<evidence type="ECO:0000256" key="5">
    <source>
        <dbReference type="SAM" id="MobiDB-lite"/>
    </source>
</evidence>